<gene>
    <name evidence="2" type="ORF">A2849_01070</name>
</gene>
<dbReference type="PANTHER" id="PTHR45947:SF3">
    <property type="entry name" value="SULFOQUINOVOSYL TRANSFERASE SQD2"/>
    <property type="match status" value="1"/>
</dbReference>
<dbReference type="CDD" id="cd03801">
    <property type="entry name" value="GT4_PimA-like"/>
    <property type="match status" value="1"/>
</dbReference>
<evidence type="ECO:0000313" key="3">
    <source>
        <dbReference type="Proteomes" id="UP000178121"/>
    </source>
</evidence>
<dbReference type="Proteomes" id="UP000178121">
    <property type="component" value="Unassembled WGS sequence"/>
</dbReference>
<dbReference type="Pfam" id="PF00534">
    <property type="entry name" value="Glycos_transf_1"/>
    <property type="match status" value="1"/>
</dbReference>
<dbReference type="SUPFAM" id="SSF53756">
    <property type="entry name" value="UDP-Glycosyltransferase/glycogen phosphorylase"/>
    <property type="match status" value="1"/>
</dbReference>
<dbReference type="Gene3D" id="3.40.50.2000">
    <property type="entry name" value="Glycogen Phosphorylase B"/>
    <property type="match status" value="2"/>
</dbReference>
<reference evidence="2 3" key="1">
    <citation type="journal article" date="2016" name="Nat. Commun.">
        <title>Thousands of microbial genomes shed light on interconnected biogeochemical processes in an aquifer system.</title>
        <authorList>
            <person name="Anantharaman K."/>
            <person name="Brown C.T."/>
            <person name="Hug L.A."/>
            <person name="Sharon I."/>
            <person name="Castelle C.J."/>
            <person name="Probst A.J."/>
            <person name="Thomas B.C."/>
            <person name="Singh A."/>
            <person name="Wilkins M.J."/>
            <person name="Karaoz U."/>
            <person name="Brodie E.L."/>
            <person name="Williams K.H."/>
            <person name="Hubbard S.S."/>
            <person name="Banfield J.F."/>
        </authorList>
    </citation>
    <scope>NUCLEOTIDE SEQUENCE [LARGE SCALE GENOMIC DNA]</scope>
</reference>
<evidence type="ECO:0000259" key="1">
    <source>
        <dbReference type="Pfam" id="PF00534"/>
    </source>
</evidence>
<organism evidence="2 3">
    <name type="scientific">Candidatus Taylorbacteria bacterium RIFCSPHIGHO2_01_FULL_51_15</name>
    <dbReference type="NCBI Taxonomy" id="1802304"/>
    <lineage>
        <taxon>Bacteria</taxon>
        <taxon>Candidatus Tayloriibacteriota</taxon>
    </lineage>
</organism>
<proteinExistence type="predicted"/>
<dbReference type="InterPro" id="IPR001296">
    <property type="entry name" value="Glyco_trans_1"/>
</dbReference>
<dbReference type="InterPro" id="IPR050194">
    <property type="entry name" value="Glycosyltransferase_grp1"/>
</dbReference>
<comment type="caution">
    <text evidence="2">The sequence shown here is derived from an EMBL/GenBank/DDBJ whole genome shotgun (WGS) entry which is preliminary data.</text>
</comment>
<feature type="domain" description="Glycosyl transferase family 1" evidence="1">
    <location>
        <begin position="169"/>
        <end position="283"/>
    </location>
</feature>
<dbReference type="EMBL" id="MHRI01000030">
    <property type="protein sequence ID" value="OHA20350.1"/>
    <property type="molecule type" value="Genomic_DNA"/>
</dbReference>
<accession>A0A1G2M8Y2</accession>
<dbReference type="AlphaFoldDB" id="A0A1G2M8Y2"/>
<dbReference type="PANTHER" id="PTHR45947">
    <property type="entry name" value="SULFOQUINOVOSYL TRANSFERASE SQD2"/>
    <property type="match status" value="1"/>
</dbReference>
<evidence type="ECO:0000313" key="2">
    <source>
        <dbReference type="EMBL" id="OHA20350.1"/>
    </source>
</evidence>
<sequence>MKLLIVTQKVDAADSNLGFFIQWIRMFAKYAEQVTVICLEKGVYELPPNVSVFSLGKEIRKRGRSLYAFRFLRYAFSLRHTYESVFIHMNPEYAILGGLLWKLLNKRVALWYVHKKVDAKLRLAEKYVDRIFTASKESLRLPSKKCSVIGHGIDMELFSGRRKDAAMGAKLRLLTVGRIAPVKDLRTLILGYALLKRTGEAAELSIVGEPITDIDLRYKQELAHFIEEQHVSAHVHFLGSVPFSSLPTVYNEHSAFIHASRTGSIDKTVLEALASGLTVFTSSEAFSGGIPGVFTFTAGDSSDLATQLELAFLKGKISYNSAGREWVREHHDLGNCIEKVANFLSTLP</sequence>
<dbReference type="GO" id="GO:0016758">
    <property type="term" value="F:hexosyltransferase activity"/>
    <property type="evidence" value="ECO:0007669"/>
    <property type="project" value="TreeGrafter"/>
</dbReference>
<protein>
    <recommendedName>
        <fullName evidence="1">Glycosyl transferase family 1 domain-containing protein</fullName>
    </recommendedName>
</protein>
<name>A0A1G2M8Y2_9BACT</name>